<dbReference type="PANTHER" id="PTHR11733">
    <property type="entry name" value="ZINC METALLOPROTEASE FAMILY M13 NEPRILYSIN-RELATED"/>
    <property type="match status" value="1"/>
</dbReference>
<evidence type="ECO:0000259" key="10">
    <source>
        <dbReference type="Pfam" id="PF05649"/>
    </source>
</evidence>
<evidence type="ECO:0000256" key="5">
    <source>
        <dbReference type="ARBA" id="ARBA00022801"/>
    </source>
</evidence>
<keyword evidence="12" id="KW-1185">Reference proteome</keyword>
<dbReference type="InterPro" id="IPR008753">
    <property type="entry name" value="Peptidase_M13_N"/>
</dbReference>
<comment type="similarity">
    <text evidence="2">Belongs to the peptidase M13 family.</text>
</comment>
<evidence type="ECO:0000256" key="6">
    <source>
        <dbReference type="ARBA" id="ARBA00022833"/>
    </source>
</evidence>
<feature type="domain" description="Peptidase M13 N-terminal" evidence="10">
    <location>
        <begin position="49"/>
        <end position="425"/>
    </location>
</feature>
<feature type="chain" id="PRO_5045524879" evidence="8">
    <location>
        <begin position="28"/>
        <end position="681"/>
    </location>
</feature>
<comment type="caution">
    <text evidence="11">The sequence shown here is derived from an EMBL/GenBank/DDBJ whole genome shotgun (WGS) entry which is preliminary data.</text>
</comment>
<proteinExistence type="inferred from homology"/>
<keyword evidence="5" id="KW-0378">Hydrolase</keyword>
<feature type="domain" description="Peptidase M13 C-terminal" evidence="9">
    <location>
        <begin position="477"/>
        <end position="677"/>
    </location>
</feature>
<dbReference type="Gene3D" id="3.40.390.10">
    <property type="entry name" value="Collagenase (Catalytic Domain)"/>
    <property type="match status" value="1"/>
</dbReference>
<dbReference type="RefSeq" id="WP_263571220.1">
    <property type="nucleotide sequence ID" value="NZ_JAJIRN010000004.1"/>
</dbReference>
<evidence type="ECO:0000313" key="11">
    <source>
        <dbReference type="EMBL" id="MCV2368633.1"/>
    </source>
</evidence>
<dbReference type="CDD" id="cd08662">
    <property type="entry name" value="M13"/>
    <property type="match status" value="1"/>
</dbReference>
<protein>
    <submittedName>
        <fullName evidence="11">M13 family metallopeptidase</fullName>
    </submittedName>
</protein>
<dbReference type="EMBL" id="JAJIRN010000004">
    <property type="protein sequence ID" value="MCV2368633.1"/>
    <property type="molecule type" value="Genomic_DNA"/>
</dbReference>
<evidence type="ECO:0000313" key="12">
    <source>
        <dbReference type="Proteomes" id="UP001209701"/>
    </source>
</evidence>
<keyword evidence="3" id="KW-0645">Protease</keyword>
<organism evidence="11 12">
    <name type="scientific">Roseateles oligotrophus</name>
    <dbReference type="NCBI Taxonomy" id="1769250"/>
    <lineage>
        <taxon>Bacteria</taxon>
        <taxon>Pseudomonadati</taxon>
        <taxon>Pseudomonadota</taxon>
        <taxon>Betaproteobacteria</taxon>
        <taxon>Burkholderiales</taxon>
        <taxon>Sphaerotilaceae</taxon>
        <taxon>Roseateles</taxon>
    </lineage>
</organism>
<dbReference type="Pfam" id="PF01431">
    <property type="entry name" value="Peptidase_M13"/>
    <property type="match status" value="1"/>
</dbReference>
<dbReference type="Proteomes" id="UP001209701">
    <property type="component" value="Unassembled WGS sequence"/>
</dbReference>
<dbReference type="PROSITE" id="PS51885">
    <property type="entry name" value="NEPRILYSIN"/>
    <property type="match status" value="1"/>
</dbReference>
<keyword evidence="6" id="KW-0862">Zinc</keyword>
<gene>
    <name evidence="11" type="ORF">LNV07_11085</name>
</gene>
<evidence type="ECO:0000256" key="7">
    <source>
        <dbReference type="ARBA" id="ARBA00023049"/>
    </source>
</evidence>
<evidence type="ECO:0000256" key="8">
    <source>
        <dbReference type="SAM" id="SignalP"/>
    </source>
</evidence>
<dbReference type="Gene3D" id="1.10.1380.10">
    <property type="entry name" value="Neutral endopeptidase , domain2"/>
    <property type="match status" value="1"/>
</dbReference>
<evidence type="ECO:0000256" key="1">
    <source>
        <dbReference type="ARBA" id="ARBA00001947"/>
    </source>
</evidence>
<dbReference type="PANTHER" id="PTHR11733:SF167">
    <property type="entry name" value="FI17812P1-RELATED"/>
    <property type="match status" value="1"/>
</dbReference>
<name>A0ABT2YF07_9BURK</name>
<dbReference type="PRINTS" id="PR00786">
    <property type="entry name" value="NEPRILYSIN"/>
</dbReference>
<reference evidence="11 12" key="1">
    <citation type="submission" date="2021-11" db="EMBL/GenBank/DDBJ databases">
        <authorList>
            <person name="Liang Q."/>
            <person name="Mou H."/>
            <person name="Liu Z."/>
        </authorList>
    </citation>
    <scope>NUCLEOTIDE SEQUENCE [LARGE SCALE GENOMIC DNA]</scope>
    <source>
        <strain evidence="11 12">CHU3</strain>
    </source>
</reference>
<dbReference type="InterPro" id="IPR000718">
    <property type="entry name" value="Peptidase_M13"/>
</dbReference>
<dbReference type="SUPFAM" id="SSF55486">
    <property type="entry name" value="Metalloproteases ('zincins'), catalytic domain"/>
    <property type="match status" value="1"/>
</dbReference>
<dbReference type="InterPro" id="IPR042089">
    <property type="entry name" value="Peptidase_M13_dom_2"/>
</dbReference>
<sequence length="681" mass="74567">MKPMHFLKLGSLALLLQCAGYATQVQAAQVAQVQSGLNLPGFDQTVRAQDDLYRHSSGAWLRDTAIPADTADITGVDMPAVVDQRIRNILQELAAKPQAKGSSAKKIGDYYAAYLDTAAIDKAGLAPIKPLLAEIAAIKTPQQLAAWAGRAQGQIQTPIWLWGGFADFMNPGLNRVMAWQGGLGLPDRDYYLKLDDAQFAKARTAYLTYLTQMAKLAGLPKPAELAQRVLSLETRLAQAHTPLSEARNPAKMYNPLSAAELMGKAPGFDWQAFMAAAKISSEDKVTVTQLDTAIATARLFAELPLADWQAYFTLRSLGAAAQVLPQGFRAAHFAFHGKAVTGAQADRPRAQRALEQVSEAMNEALAEQYVARHFPAAHKQKVETIYQNVLAAYQRLMAENSWMEPATKAAALDKLSKYKAKIGHPDQWRDYSGLEVRAGDAFGNQQRAKRFDWAHKAAAAGKPMDRKAWPMSPLEVNAFYDPSGNEINLTAGFLQAPLFEMEADDAANYGGIGMQIGHEISHGFDNMGAQFDGDGVMKQWWTEADRKAFEALGARLVAQFNALEALPGKHVNGELTLPENMADLIGLQIAFKAYQASLGGKPAPVIDGYTGEQRFFLSFAQSWRGKRRDELTLQLLSSDTHSPREFRANAPAQNVDGFHEAFGTQAGDKMFKPAAERVRLW</sequence>
<keyword evidence="4" id="KW-0479">Metal-binding</keyword>
<dbReference type="InterPro" id="IPR018497">
    <property type="entry name" value="Peptidase_M13_C"/>
</dbReference>
<accession>A0ABT2YF07</accession>
<evidence type="ECO:0000259" key="9">
    <source>
        <dbReference type="Pfam" id="PF01431"/>
    </source>
</evidence>
<feature type="signal peptide" evidence="8">
    <location>
        <begin position="1"/>
        <end position="27"/>
    </location>
</feature>
<keyword evidence="7" id="KW-0482">Metalloprotease</keyword>
<dbReference type="Pfam" id="PF05649">
    <property type="entry name" value="Peptidase_M13_N"/>
    <property type="match status" value="1"/>
</dbReference>
<evidence type="ECO:0000256" key="4">
    <source>
        <dbReference type="ARBA" id="ARBA00022723"/>
    </source>
</evidence>
<evidence type="ECO:0000256" key="2">
    <source>
        <dbReference type="ARBA" id="ARBA00007357"/>
    </source>
</evidence>
<dbReference type="InterPro" id="IPR024079">
    <property type="entry name" value="MetalloPept_cat_dom_sf"/>
</dbReference>
<comment type="cofactor">
    <cofactor evidence="1">
        <name>Zn(2+)</name>
        <dbReference type="ChEBI" id="CHEBI:29105"/>
    </cofactor>
</comment>
<keyword evidence="8" id="KW-0732">Signal</keyword>
<evidence type="ECO:0000256" key="3">
    <source>
        <dbReference type="ARBA" id="ARBA00022670"/>
    </source>
</evidence>